<proteinExistence type="predicted"/>
<dbReference type="Gene3D" id="3.40.50.1820">
    <property type="entry name" value="alpha/beta hydrolase"/>
    <property type="match status" value="1"/>
</dbReference>
<feature type="chain" id="PRO_5027684395" description="Alpha/beta hydrolase" evidence="1">
    <location>
        <begin position="23"/>
        <end position="453"/>
    </location>
</feature>
<reference evidence="2" key="1">
    <citation type="journal article" date="2020" name="mSystems">
        <title>Genome- and Community-Level Interaction Insights into Carbon Utilization and Element Cycling Functions of Hydrothermarchaeota in Hydrothermal Sediment.</title>
        <authorList>
            <person name="Zhou Z."/>
            <person name="Liu Y."/>
            <person name="Xu W."/>
            <person name="Pan J."/>
            <person name="Luo Z.H."/>
            <person name="Li M."/>
        </authorList>
    </citation>
    <scope>NUCLEOTIDE SEQUENCE [LARGE SCALE GENOMIC DNA]</scope>
    <source>
        <strain evidence="2">HyVt-570</strain>
    </source>
</reference>
<feature type="signal peptide" evidence="1">
    <location>
        <begin position="1"/>
        <end position="22"/>
    </location>
</feature>
<dbReference type="Proteomes" id="UP000885759">
    <property type="component" value="Unassembled WGS sequence"/>
</dbReference>
<dbReference type="InterPro" id="IPR029058">
    <property type="entry name" value="AB_hydrolase_fold"/>
</dbReference>
<evidence type="ECO:0000256" key="1">
    <source>
        <dbReference type="SAM" id="SignalP"/>
    </source>
</evidence>
<dbReference type="PROSITE" id="PS51257">
    <property type="entry name" value="PROKAR_LIPOPROTEIN"/>
    <property type="match status" value="1"/>
</dbReference>
<evidence type="ECO:0000313" key="2">
    <source>
        <dbReference type="EMBL" id="HGY09111.1"/>
    </source>
</evidence>
<organism evidence="2">
    <name type="scientific">Oceanithermus profundus</name>
    <dbReference type="NCBI Taxonomy" id="187137"/>
    <lineage>
        <taxon>Bacteria</taxon>
        <taxon>Thermotogati</taxon>
        <taxon>Deinococcota</taxon>
        <taxon>Deinococci</taxon>
        <taxon>Thermales</taxon>
        <taxon>Thermaceae</taxon>
        <taxon>Oceanithermus</taxon>
    </lineage>
</organism>
<dbReference type="AlphaFoldDB" id="A0A7C4V5M1"/>
<protein>
    <recommendedName>
        <fullName evidence="3">Alpha/beta hydrolase</fullName>
    </recommendedName>
</protein>
<sequence>MGRLGFAFLLALIVWAAGCAPAARPESPELVAGPHSGAAIVGRTLWRVRAPGATRCRWSLEPEAAGSPAEGACALATDASFACDVNPPAPGRYRLTFTAENAAGGAQTTLDHLDYRPRYGGRYPEMDDGSGGIASGWGAWGGNAVAEPVVREYPGQGTVTIYRPEVLPARRPTVFFVSGWGRDAATYEQLFRYVASKGFVLVNVYNENPGDIRNTYPNALAMIEDALARHPDWIDTTRVGLMGHSMGGGMAFWLAVQLYADRGWGASGRFVFVTAPWYTFLTTPADLERVPADTRVLLEAYEEDLATDPDVYGLVFDLLPTPATGKDFVWVRSGTVDGRAYHANHFTSYTGAETQWDPVHYEPYDRLDAYAINRPLDALMALVFDGDAEARTVALGGGAPEQVAMGPLPELVVTDAPDFHDPGVTYDYVCRDGNDEGWDDLDVWMLEEACPVR</sequence>
<dbReference type="PANTHER" id="PTHR33428">
    <property type="entry name" value="CHLOROPHYLLASE-2, CHLOROPLASTIC"/>
    <property type="match status" value="1"/>
</dbReference>
<name>A0A7C4V5M1_9DEIN</name>
<accession>A0A7C4V5M1</accession>
<evidence type="ECO:0008006" key="3">
    <source>
        <dbReference type="Google" id="ProtNLM"/>
    </source>
</evidence>
<keyword evidence="1" id="KW-0732">Signal</keyword>
<dbReference type="EMBL" id="DRPZ01000094">
    <property type="protein sequence ID" value="HGY09111.1"/>
    <property type="molecule type" value="Genomic_DNA"/>
</dbReference>
<gene>
    <name evidence="2" type="ORF">ENK37_03510</name>
</gene>
<dbReference type="SUPFAM" id="SSF53474">
    <property type="entry name" value="alpha/beta-Hydrolases"/>
    <property type="match status" value="1"/>
</dbReference>
<dbReference type="PANTHER" id="PTHR33428:SF14">
    <property type="entry name" value="CARBOXYLESTERASE TYPE B DOMAIN-CONTAINING PROTEIN"/>
    <property type="match status" value="1"/>
</dbReference>
<comment type="caution">
    <text evidence="2">The sequence shown here is derived from an EMBL/GenBank/DDBJ whole genome shotgun (WGS) entry which is preliminary data.</text>
</comment>